<keyword evidence="2" id="KW-0812">Transmembrane</keyword>
<comment type="caution">
    <text evidence="3">The sequence shown here is derived from an EMBL/GenBank/DDBJ whole genome shotgun (WGS) entry which is preliminary data.</text>
</comment>
<sequence>MIKLLFLVRETSPFTKRDMTGYTKQYANCKKHAKNSPRYNCIYATRLFQRQLQQQHLRYSGCGTSSGVDKTALIVGVTSGALVGVTLMIWLTTAFFRKYHKNKIKPGGIDNKPTLEEVKKTKTSSTSAV</sequence>
<organism evidence="3 4">
    <name type="scientific">Elysia crispata</name>
    <name type="common">lettuce slug</name>
    <dbReference type="NCBI Taxonomy" id="231223"/>
    <lineage>
        <taxon>Eukaryota</taxon>
        <taxon>Metazoa</taxon>
        <taxon>Spiralia</taxon>
        <taxon>Lophotrochozoa</taxon>
        <taxon>Mollusca</taxon>
        <taxon>Gastropoda</taxon>
        <taxon>Heterobranchia</taxon>
        <taxon>Euthyneura</taxon>
        <taxon>Panpulmonata</taxon>
        <taxon>Sacoglossa</taxon>
        <taxon>Placobranchoidea</taxon>
        <taxon>Plakobranchidae</taxon>
        <taxon>Elysia</taxon>
    </lineage>
</organism>
<dbReference type="Proteomes" id="UP001283361">
    <property type="component" value="Unassembled WGS sequence"/>
</dbReference>
<name>A0AAE1E163_9GAST</name>
<keyword evidence="4" id="KW-1185">Reference proteome</keyword>
<keyword evidence="2" id="KW-1133">Transmembrane helix</keyword>
<gene>
    <name evidence="3" type="ORF">RRG08_029852</name>
</gene>
<feature type="transmembrane region" description="Helical" evidence="2">
    <location>
        <begin position="73"/>
        <end position="96"/>
    </location>
</feature>
<protein>
    <submittedName>
        <fullName evidence="3">Uncharacterized protein</fullName>
    </submittedName>
</protein>
<accession>A0AAE1E163</accession>
<reference evidence="3" key="1">
    <citation type="journal article" date="2023" name="G3 (Bethesda)">
        <title>A reference genome for the long-term kleptoplast-retaining sea slug Elysia crispata morphotype clarki.</title>
        <authorList>
            <person name="Eastman K.E."/>
            <person name="Pendleton A.L."/>
            <person name="Shaikh M.A."/>
            <person name="Suttiyut T."/>
            <person name="Ogas R."/>
            <person name="Tomko P."/>
            <person name="Gavelis G."/>
            <person name="Widhalm J.R."/>
            <person name="Wisecaver J.H."/>
        </authorList>
    </citation>
    <scope>NUCLEOTIDE SEQUENCE</scope>
    <source>
        <strain evidence="3">ECLA1</strain>
    </source>
</reference>
<feature type="region of interest" description="Disordered" evidence="1">
    <location>
        <begin position="105"/>
        <end position="129"/>
    </location>
</feature>
<evidence type="ECO:0000256" key="2">
    <source>
        <dbReference type="SAM" id="Phobius"/>
    </source>
</evidence>
<evidence type="ECO:0000256" key="1">
    <source>
        <dbReference type="SAM" id="MobiDB-lite"/>
    </source>
</evidence>
<dbReference type="AlphaFoldDB" id="A0AAE1E163"/>
<proteinExistence type="predicted"/>
<evidence type="ECO:0000313" key="3">
    <source>
        <dbReference type="EMBL" id="KAK3789103.1"/>
    </source>
</evidence>
<keyword evidence="2" id="KW-0472">Membrane</keyword>
<dbReference type="EMBL" id="JAWDGP010001694">
    <property type="protein sequence ID" value="KAK3789103.1"/>
    <property type="molecule type" value="Genomic_DNA"/>
</dbReference>
<evidence type="ECO:0000313" key="4">
    <source>
        <dbReference type="Proteomes" id="UP001283361"/>
    </source>
</evidence>